<sequence length="423" mass="48364">MKMRMAIIGCGSRGKDTYAECQKRFPDEMEIVAAVDKNPTKLLEMQEKYGVPSERCYTDADEFLSLPRMGEVACISTLDHLHYEYAVKAMKAGYHLLLEKPISPRLLECRRIQETAEKYNRHVVVCHVLRYTPFYRKIKECLASGVIGDIVSIQASEGVSYWHQAHSFVRGNWRKKEETSPMILQKCCHDFDILLWLGGKHCKRVSSFGDLRLFQKSNAPTGAPKRCTDGCPHAESCLYNAPRYYLGQLRDGNRDWPVNVLNSNPTEENIMEELKRGPYGRCVYYCDNDVVDHQVVNLQMEDGTTIDFTMCAFTKENSRRIRIMGCLGEIEGDMGRNRIFVRPFQGEDTEIDVNALSKDFSGHGGGDVQMMRELIDLILDDKKIPETITTIQQSMESHYIAFAAEESRMHHGKVIDLEDFVGK</sequence>
<dbReference type="Proteomes" id="UP000886757">
    <property type="component" value="Unassembled WGS sequence"/>
</dbReference>
<dbReference type="SUPFAM" id="SSF55347">
    <property type="entry name" value="Glyceraldehyde-3-phosphate dehydrogenase-like, C-terminal domain"/>
    <property type="match status" value="1"/>
</dbReference>
<evidence type="ECO:0000256" key="1">
    <source>
        <dbReference type="ARBA" id="ARBA00010928"/>
    </source>
</evidence>
<dbReference type="Gene3D" id="3.40.50.720">
    <property type="entry name" value="NAD(P)-binding Rossmann-like Domain"/>
    <property type="match status" value="1"/>
</dbReference>
<reference evidence="4" key="2">
    <citation type="journal article" date="2021" name="PeerJ">
        <title>Extensive microbial diversity within the chicken gut microbiome revealed by metagenomics and culture.</title>
        <authorList>
            <person name="Gilroy R."/>
            <person name="Ravi A."/>
            <person name="Getino M."/>
            <person name="Pursley I."/>
            <person name="Horton D.L."/>
            <person name="Alikhan N.F."/>
            <person name="Baker D."/>
            <person name="Gharbi K."/>
            <person name="Hall N."/>
            <person name="Watson M."/>
            <person name="Adriaenssens E.M."/>
            <person name="Foster-Nyarko E."/>
            <person name="Jarju S."/>
            <person name="Secka A."/>
            <person name="Antonio M."/>
            <person name="Oren A."/>
            <person name="Chaudhuri R.R."/>
            <person name="La Ragione R."/>
            <person name="Hildebrand F."/>
            <person name="Pallen M.J."/>
        </authorList>
    </citation>
    <scope>NUCLEOTIDE SEQUENCE</scope>
    <source>
        <strain evidence="4">ChiSjej4B22-8148</strain>
    </source>
</reference>
<accession>A0A9D1ACF7</accession>
<gene>
    <name evidence="4" type="ORF">IAB31_09090</name>
</gene>
<evidence type="ECO:0000313" key="5">
    <source>
        <dbReference type="Proteomes" id="UP000886757"/>
    </source>
</evidence>
<dbReference type="GO" id="GO:0000166">
    <property type="term" value="F:nucleotide binding"/>
    <property type="evidence" value="ECO:0007669"/>
    <property type="project" value="InterPro"/>
</dbReference>
<reference evidence="4" key="1">
    <citation type="submission" date="2020-10" db="EMBL/GenBank/DDBJ databases">
        <authorList>
            <person name="Gilroy R."/>
        </authorList>
    </citation>
    <scope>NUCLEOTIDE SEQUENCE</scope>
    <source>
        <strain evidence="4">ChiSjej4B22-8148</strain>
    </source>
</reference>
<evidence type="ECO:0000259" key="2">
    <source>
        <dbReference type="Pfam" id="PF01408"/>
    </source>
</evidence>
<dbReference type="Gene3D" id="3.30.360.10">
    <property type="entry name" value="Dihydrodipicolinate Reductase, domain 2"/>
    <property type="match status" value="1"/>
</dbReference>
<dbReference type="InterPro" id="IPR004104">
    <property type="entry name" value="Gfo/Idh/MocA-like_OxRdtase_C"/>
</dbReference>
<dbReference type="InterPro" id="IPR000683">
    <property type="entry name" value="Gfo/Idh/MocA-like_OxRdtase_N"/>
</dbReference>
<feature type="domain" description="Gfo/Idh/MocA-like oxidoreductase N-terminal" evidence="2">
    <location>
        <begin position="3"/>
        <end position="125"/>
    </location>
</feature>
<comment type="similarity">
    <text evidence="1">Belongs to the Gfo/Idh/MocA family.</text>
</comment>
<dbReference type="SUPFAM" id="SSF51735">
    <property type="entry name" value="NAD(P)-binding Rossmann-fold domains"/>
    <property type="match status" value="1"/>
</dbReference>
<protein>
    <submittedName>
        <fullName evidence="4">Gfo/Idh/MocA family oxidoreductase</fullName>
    </submittedName>
</protein>
<dbReference type="EMBL" id="DVGK01000105">
    <property type="protein sequence ID" value="HIR14060.1"/>
    <property type="molecule type" value="Genomic_DNA"/>
</dbReference>
<proteinExistence type="inferred from homology"/>
<comment type="caution">
    <text evidence="4">The sequence shown here is derived from an EMBL/GenBank/DDBJ whole genome shotgun (WGS) entry which is preliminary data.</text>
</comment>
<dbReference type="InterPro" id="IPR051450">
    <property type="entry name" value="Gfo/Idh/MocA_Oxidoreductases"/>
</dbReference>
<feature type="domain" description="Gfo/Idh/MocA-like oxidoreductase C-terminal" evidence="3">
    <location>
        <begin position="139"/>
        <end position="408"/>
    </location>
</feature>
<dbReference type="Pfam" id="PF01408">
    <property type="entry name" value="GFO_IDH_MocA"/>
    <property type="match status" value="1"/>
</dbReference>
<dbReference type="InterPro" id="IPR036291">
    <property type="entry name" value="NAD(P)-bd_dom_sf"/>
</dbReference>
<dbReference type="PANTHER" id="PTHR43377">
    <property type="entry name" value="BILIVERDIN REDUCTASE A"/>
    <property type="match status" value="1"/>
</dbReference>
<name>A0A9D1ACF7_9FIRM</name>
<evidence type="ECO:0000313" key="4">
    <source>
        <dbReference type="EMBL" id="HIR14060.1"/>
    </source>
</evidence>
<evidence type="ECO:0000259" key="3">
    <source>
        <dbReference type="Pfam" id="PF02894"/>
    </source>
</evidence>
<dbReference type="PANTHER" id="PTHR43377:SF2">
    <property type="entry name" value="BINDING ROSSMANN FOLD OXIDOREDUCTASE, PUTATIVE (AFU_ORTHOLOGUE AFUA_4G00560)-RELATED"/>
    <property type="match status" value="1"/>
</dbReference>
<organism evidence="4 5">
    <name type="scientific">Candidatus Choladousia intestinavium</name>
    <dbReference type="NCBI Taxonomy" id="2840727"/>
    <lineage>
        <taxon>Bacteria</taxon>
        <taxon>Bacillati</taxon>
        <taxon>Bacillota</taxon>
        <taxon>Clostridia</taxon>
        <taxon>Lachnospirales</taxon>
        <taxon>Lachnospiraceae</taxon>
        <taxon>Lachnospiraceae incertae sedis</taxon>
        <taxon>Candidatus Choladousia</taxon>
    </lineage>
</organism>
<dbReference type="AlphaFoldDB" id="A0A9D1ACF7"/>
<dbReference type="Pfam" id="PF02894">
    <property type="entry name" value="GFO_IDH_MocA_C"/>
    <property type="match status" value="1"/>
</dbReference>